<dbReference type="CDD" id="cd13603">
    <property type="entry name" value="PBP2_TRAP_Siap_TeaA_like"/>
    <property type="match status" value="1"/>
</dbReference>
<organism evidence="2 3">
    <name type="scientific">Desulfofundulus thermobenzoicus</name>
    <dbReference type="NCBI Taxonomy" id="29376"/>
    <lineage>
        <taxon>Bacteria</taxon>
        <taxon>Bacillati</taxon>
        <taxon>Bacillota</taxon>
        <taxon>Clostridia</taxon>
        <taxon>Eubacteriales</taxon>
        <taxon>Peptococcaceae</taxon>
        <taxon>Desulfofundulus</taxon>
    </lineage>
</organism>
<evidence type="ECO:0008006" key="4">
    <source>
        <dbReference type="Google" id="ProtNLM"/>
    </source>
</evidence>
<dbReference type="AlphaFoldDB" id="A0A6N7IUY9"/>
<dbReference type="Gene3D" id="3.40.190.170">
    <property type="entry name" value="Bacterial extracellular solute-binding protein, family 7"/>
    <property type="match status" value="1"/>
</dbReference>
<dbReference type="InterPro" id="IPR018389">
    <property type="entry name" value="DctP_fam"/>
</dbReference>
<evidence type="ECO:0000313" key="2">
    <source>
        <dbReference type="EMBL" id="MQL53935.1"/>
    </source>
</evidence>
<keyword evidence="3" id="KW-1185">Reference proteome</keyword>
<dbReference type="Proteomes" id="UP000441717">
    <property type="component" value="Unassembled WGS sequence"/>
</dbReference>
<proteinExistence type="predicted"/>
<dbReference type="PANTHER" id="PTHR33376:SF2">
    <property type="entry name" value="DICARBOXYLATE-BINDING PERIPLASMIC PROTEIN"/>
    <property type="match status" value="1"/>
</dbReference>
<keyword evidence="1" id="KW-0732">Signal</keyword>
<dbReference type="NCBIfam" id="NF037995">
    <property type="entry name" value="TRAP_S1"/>
    <property type="match status" value="1"/>
</dbReference>
<dbReference type="PANTHER" id="PTHR33376">
    <property type="match status" value="1"/>
</dbReference>
<evidence type="ECO:0000313" key="3">
    <source>
        <dbReference type="Proteomes" id="UP000441717"/>
    </source>
</evidence>
<name>A0A6N7IUY9_9FIRM</name>
<sequence length="248" mass="28050">MYLDFCITSTSNASSHVPQMGLLSASYLFNSAEHLYKVATDPMIIDKYDKMVSDKNLGFKLVTFLPNGVRSLYSTHEVKSIQDVQGMKVRVMSSPIETAVWEALGTKPTTVPFNEVYTALQTNLVEAAENTPSSYLTAKHYEVAPYFIETQHEWMMSEVWISNKTWDKLPEDIRQIIMQTGAEMAKYGQDKQLENDKKAIEELTSKHGVKDIKVDLAPFREKVAPLHDKIAKELGAEDVLARIRELGK</sequence>
<reference evidence="2 3" key="1">
    <citation type="submission" date="2019-10" db="EMBL/GenBank/DDBJ databases">
        <title>Comparative genomics of sulfur disproportionating microorganisms.</title>
        <authorList>
            <person name="Ward L.M."/>
            <person name="Bertran E."/>
            <person name="Johnston D."/>
        </authorList>
    </citation>
    <scope>NUCLEOTIDE SEQUENCE [LARGE SCALE GENOMIC DNA]</scope>
    <source>
        <strain evidence="2 3">DSM 14055</strain>
    </source>
</reference>
<protein>
    <recommendedName>
        <fullName evidence="4">DctP family TRAP transporter solute-binding subunit</fullName>
    </recommendedName>
</protein>
<accession>A0A6N7IUY9</accession>
<dbReference type="EMBL" id="WHYR01000081">
    <property type="protein sequence ID" value="MQL53935.1"/>
    <property type="molecule type" value="Genomic_DNA"/>
</dbReference>
<dbReference type="InterPro" id="IPR038404">
    <property type="entry name" value="TRAP_DctP_sf"/>
</dbReference>
<dbReference type="RefSeq" id="WP_341474078.1">
    <property type="nucleotide sequence ID" value="NZ_WHYR01000081.1"/>
</dbReference>
<dbReference type="GO" id="GO:0030246">
    <property type="term" value="F:carbohydrate binding"/>
    <property type="evidence" value="ECO:0007669"/>
    <property type="project" value="TreeGrafter"/>
</dbReference>
<dbReference type="GO" id="GO:0055085">
    <property type="term" value="P:transmembrane transport"/>
    <property type="evidence" value="ECO:0007669"/>
    <property type="project" value="InterPro"/>
</dbReference>
<comment type="caution">
    <text evidence="2">The sequence shown here is derived from an EMBL/GenBank/DDBJ whole genome shotgun (WGS) entry which is preliminary data.</text>
</comment>
<evidence type="ECO:0000256" key="1">
    <source>
        <dbReference type="ARBA" id="ARBA00022729"/>
    </source>
</evidence>
<dbReference type="Pfam" id="PF03480">
    <property type="entry name" value="DctP"/>
    <property type="match status" value="1"/>
</dbReference>
<gene>
    <name evidence="2" type="ORF">GFC01_17060</name>
</gene>